<evidence type="ECO:0000313" key="3">
    <source>
        <dbReference type="EMBL" id="GAA0754757.1"/>
    </source>
</evidence>
<dbReference type="Gene3D" id="3.40.50.720">
    <property type="entry name" value="NAD(P)-binding Rossmann-like Domain"/>
    <property type="match status" value="1"/>
</dbReference>
<proteinExistence type="inferred from homology"/>
<dbReference type="InterPro" id="IPR050259">
    <property type="entry name" value="SDR"/>
</dbReference>
<dbReference type="InterPro" id="IPR036291">
    <property type="entry name" value="NAD(P)-bd_dom_sf"/>
</dbReference>
<dbReference type="PANTHER" id="PTHR42879:SF2">
    <property type="entry name" value="3-OXOACYL-[ACYL-CARRIER-PROTEIN] REDUCTASE FABG"/>
    <property type="match status" value="1"/>
</dbReference>
<comment type="similarity">
    <text evidence="1 2">Belongs to the short-chain dehydrogenases/reductases (SDR) family.</text>
</comment>
<evidence type="ECO:0000256" key="1">
    <source>
        <dbReference type="ARBA" id="ARBA00006484"/>
    </source>
</evidence>
<protein>
    <submittedName>
        <fullName evidence="3">3-oxoacyl-[acyl-carrier-protein] reductase</fullName>
    </submittedName>
</protein>
<sequence>MTPVLHTESPIALVTGASSGTGRDIAIALAEDGCDVGILGRRTAALEETAQRIRALGRRACVLTADVCDEQAVAAAVEVFLAWSGGRSDVLVNAAGIPGPLGATVGELALADFDAVMATNLRGPFLTMSHLLPVMCRQGRGRVVNIGGNHGMRGRAGRASYATSKWALRGLTRSAALEAGPHGVTANVVAPGAIAVERMRQRWADQAAAEGVSEEVVLARYVQSLGVALQRPNETADVVATVRFLVSEGGRNITGQEIVVDGGVIV</sequence>
<dbReference type="RefSeq" id="WP_231013049.1">
    <property type="nucleotide sequence ID" value="NZ_BAAAEW010000021.1"/>
</dbReference>
<dbReference type="PANTHER" id="PTHR42879">
    <property type="entry name" value="3-OXOACYL-(ACYL-CARRIER-PROTEIN) REDUCTASE"/>
    <property type="match status" value="1"/>
</dbReference>
<dbReference type="Proteomes" id="UP001500279">
    <property type="component" value="Unassembled WGS sequence"/>
</dbReference>
<name>A0ABN1K5D3_9BURK</name>
<dbReference type="Pfam" id="PF00106">
    <property type="entry name" value="adh_short"/>
    <property type="match status" value="1"/>
</dbReference>
<evidence type="ECO:0000313" key="4">
    <source>
        <dbReference type="Proteomes" id="UP001500279"/>
    </source>
</evidence>
<reference evidence="3 4" key="1">
    <citation type="journal article" date="2019" name="Int. J. Syst. Evol. Microbiol.">
        <title>The Global Catalogue of Microorganisms (GCM) 10K type strain sequencing project: providing services to taxonomists for standard genome sequencing and annotation.</title>
        <authorList>
            <consortium name="The Broad Institute Genomics Platform"/>
            <consortium name="The Broad Institute Genome Sequencing Center for Infectious Disease"/>
            <person name="Wu L."/>
            <person name="Ma J."/>
        </authorList>
    </citation>
    <scope>NUCLEOTIDE SEQUENCE [LARGE SCALE GENOMIC DNA]</scope>
    <source>
        <strain evidence="3 4">JCM 15503</strain>
    </source>
</reference>
<dbReference type="PRINTS" id="PR00080">
    <property type="entry name" value="SDRFAMILY"/>
</dbReference>
<dbReference type="EMBL" id="BAAAEW010000021">
    <property type="protein sequence ID" value="GAA0754757.1"/>
    <property type="molecule type" value="Genomic_DNA"/>
</dbReference>
<keyword evidence="4" id="KW-1185">Reference proteome</keyword>
<accession>A0ABN1K5D3</accession>
<comment type="caution">
    <text evidence="3">The sequence shown here is derived from an EMBL/GenBank/DDBJ whole genome shotgun (WGS) entry which is preliminary data.</text>
</comment>
<evidence type="ECO:0000256" key="2">
    <source>
        <dbReference type="RuleBase" id="RU000363"/>
    </source>
</evidence>
<dbReference type="CDD" id="cd05233">
    <property type="entry name" value="SDR_c"/>
    <property type="match status" value="1"/>
</dbReference>
<dbReference type="PRINTS" id="PR00081">
    <property type="entry name" value="GDHRDH"/>
</dbReference>
<dbReference type="InterPro" id="IPR002347">
    <property type="entry name" value="SDR_fam"/>
</dbReference>
<dbReference type="SUPFAM" id="SSF51735">
    <property type="entry name" value="NAD(P)-binding Rossmann-fold domains"/>
    <property type="match status" value="1"/>
</dbReference>
<organism evidence="3 4">
    <name type="scientific">Ideonella azotifigens</name>
    <dbReference type="NCBI Taxonomy" id="513160"/>
    <lineage>
        <taxon>Bacteria</taxon>
        <taxon>Pseudomonadati</taxon>
        <taxon>Pseudomonadota</taxon>
        <taxon>Betaproteobacteria</taxon>
        <taxon>Burkholderiales</taxon>
        <taxon>Sphaerotilaceae</taxon>
        <taxon>Ideonella</taxon>
    </lineage>
</organism>
<gene>
    <name evidence="3" type="primary">fabG_2</name>
    <name evidence="3" type="ORF">GCM10009107_31530</name>
</gene>